<sequence>MNSEDQLAKKGRGNRDRPVNREETADLTAETKDIWAKAVGLEPSHLSIETPIDEFADGIMITQSYAQPASSSTPPSRTEAPSRRSNTSKTSHFTTPTQAMMPSLASSLTQYLYEVEETSTAAVVFCLNHAVMDDSMLHTVGDDLNRVVADISPLPSHIDS</sequence>
<dbReference type="RefSeq" id="XP_040716294.1">
    <property type="nucleotide sequence ID" value="XM_040858315.1"/>
</dbReference>
<feature type="region of interest" description="Disordered" evidence="1">
    <location>
        <begin position="1"/>
        <end position="31"/>
    </location>
</feature>
<protein>
    <submittedName>
        <fullName evidence="2">Uncharacterized protein</fullName>
    </submittedName>
</protein>
<dbReference type="InParanoid" id="A0A1Y2E0S9"/>
<gene>
    <name evidence="2" type="ORF">BCR38DRAFT_408878</name>
</gene>
<name>A0A1Y2E0S9_9PEZI</name>
<feature type="compositionally biased region" description="Polar residues" evidence="1">
    <location>
        <begin position="83"/>
        <end position="95"/>
    </location>
</feature>
<dbReference type="Proteomes" id="UP000193689">
    <property type="component" value="Unassembled WGS sequence"/>
</dbReference>
<feature type="compositionally biased region" description="Basic and acidic residues" evidence="1">
    <location>
        <begin position="13"/>
        <end position="31"/>
    </location>
</feature>
<evidence type="ECO:0000313" key="2">
    <source>
        <dbReference type="EMBL" id="ORY65142.1"/>
    </source>
</evidence>
<dbReference type="EMBL" id="MCFJ01000006">
    <property type="protein sequence ID" value="ORY65142.1"/>
    <property type="molecule type" value="Genomic_DNA"/>
</dbReference>
<feature type="region of interest" description="Disordered" evidence="1">
    <location>
        <begin position="61"/>
        <end position="95"/>
    </location>
</feature>
<accession>A0A1Y2E0S9</accession>
<feature type="compositionally biased region" description="Polar residues" evidence="1">
    <location>
        <begin position="61"/>
        <end position="76"/>
    </location>
</feature>
<evidence type="ECO:0000313" key="3">
    <source>
        <dbReference type="Proteomes" id="UP000193689"/>
    </source>
</evidence>
<evidence type="ECO:0000256" key="1">
    <source>
        <dbReference type="SAM" id="MobiDB-lite"/>
    </source>
</evidence>
<organism evidence="2 3">
    <name type="scientific">Pseudomassariella vexata</name>
    <dbReference type="NCBI Taxonomy" id="1141098"/>
    <lineage>
        <taxon>Eukaryota</taxon>
        <taxon>Fungi</taxon>
        <taxon>Dikarya</taxon>
        <taxon>Ascomycota</taxon>
        <taxon>Pezizomycotina</taxon>
        <taxon>Sordariomycetes</taxon>
        <taxon>Xylariomycetidae</taxon>
        <taxon>Amphisphaeriales</taxon>
        <taxon>Pseudomassariaceae</taxon>
        <taxon>Pseudomassariella</taxon>
    </lineage>
</organism>
<dbReference type="GeneID" id="63774527"/>
<dbReference type="AlphaFoldDB" id="A0A1Y2E0S9"/>
<keyword evidence="3" id="KW-1185">Reference proteome</keyword>
<comment type="caution">
    <text evidence="2">The sequence shown here is derived from an EMBL/GenBank/DDBJ whole genome shotgun (WGS) entry which is preliminary data.</text>
</comment>
<proteinExistence type="predicted"/>
<reference evidence="2 3" key="1">
    <citation type="submission" date="2016-07" db="EMBL/GenBank/DDBJ databases">
        <title>Pervasive Adenine N6-methylation of Active Genes in Fungi.</title>
        <authorList>
            <consortium name="DOE Joint Genome Institute"/>
            <person name="Mondo S.J."/>
            <person name="Dannebaum R.O."/>
            <person name="Kuo R.C."/>
            <person name="Labutti K."/>
            <person name="Haridas S."/>
            <person name="Kuo A."/>
            <person name="Salamov A."/>
            <person name="Ahrendt S.R."/>
            <person name="Lipzen A."/>
            <person name="Sullivan W."/>
            <person name="Andreopoulos W.B."/>
            <person name="Clum A."/>
            <person name="Lindquist E."/>
            <person name="Daum C."/>
            <person name="Ramamoorthy G.K."/>
            <person name="Gryganskyi A."/>
            <person name="Culley D."/>
            <person name="Magnuson J.K."/>
            <person name="James T.Y."/>
            <person name="O'Malley M.A."/>
            <person name="Stajich J.E."/>
            <person name="Spatafora J.W."/>
            <person name="Visel A."/>
            <person name="Grigoriev I.V."/>
        </authorList>
    </citation>
    <scope>NUCLEOTIDE SEQUENCE [LARGE SCALE GENOMIC DNA]</scope>
    <source>
        <strain evidence="2 3">CBS 129021</strain>
    </source>
</reference>